<evidence type="ECO:0000313" key="1">
    <source>
        <dbReference type="EMBL" id="ETP01218.1"/>
    </source>
</evidence>
<protein>
    <submittedName>
        <fullName evidence="1">Uncharacterized protein</fullName>
    </submittedName>
</protein>
<dbReference type="EMBL" id="ANIX01004299">
    <property type="protein sequence ID" value="ETP01218.1"/>
    <property type="molecule type" value="Genomic_DNA"/>
</dbReference>
<name>W2VU32_PHYNI</name>
<evidence type="ECO:0000313" key="2">
    <source>
        <dbReference type="Proteomes" id="UP000018958"/>
    </source>
</evidence>
<dbReference type="AlphaFoldDB" id="W2VU32"/>
<organism evidence="1 2">
    <name type="scientific">Phytophthora nicotianae CJ01A1</name>
    <dbReference type="NCBI Taxonomy" id="1317063"/>
    <lineage>
        <taxon>Eukaryota</taxon>
        <taxon>Sar</taxon>
        <taxon>Stramenopiles</taxon>
        <taxon>Oomycota</taxon>
        <taxon>Peronosporomycetes</taxon>
        <taxon>Peronosporales</taxon>
        <taxon>Peronosporaceae</taxon>
        <taxon>Phytophthora</taxon>
    </lineage>
</organism>
<gene>
    <name evidence="1" type="ORF">F441_21509</name>
</gene>
<reference evidence="1 2" key="1">
    <citation type="submission" date="2013-11" db="EMBL/GenBank/DDBJ databases">
        <title>The Genome Sequence of Phytophthora parasitica CJ01A1.</title>
        <authorList>
            <consortium name="The Broad Institute Genomics Platform"/>
            <person name="Russ C."/>
            <person name="Tyler B."/>
            <person name="Panabieres F."/>
            <person name="Shan W."/>
            <person name="Tripathy S."/>
            <person name="Grunwald N."/>
            <person name="Machado M."/>
            <person name="Johnson C.S."/>
            <person name="Walker B."/>
            <person name="Young S.K."/>
            <person name="Zeng Q."/>
            <person name="Gargeya S."/>
            <person name="Fitzgerald M."/>
            <person name="Haas B."/>
            <person name="Abouelleil A."/>
            <person name="Allen A.W."/>
            <person name="Alvarado L."/>
            <person name="Arachchi H.M."/>
            <person name="Berlin A.M."/>
            <person name="Chapman S.B."/>
            <person name="Gainer-Dewar J."/>
            <person name="Goldberg J."/>
            <person name="Griggs A."/>
            <person name="Gujja S."/>
            <person name="Hansen M."/>
            <person name="Howarth C."/>
            <person name="Imamovic A."/>
            <person name="Ireland A."/>
            <person name="Larimer J."/>
            <person name="McCowan C."/>
            <person name="Murphy C."/>
            <person name="Pearson M."/>
            <person name="Poon T.W."/>
            <person name="Priest M."/>
            <person name="Roberts A."/>
            <person name="Saif S."/>
            <person name="Shea T."/>
            <person name="Sisk P."/>
            <person name="Sykes S."/>
            <person name="Wortman J."/>
            <person name="Nusbaum C."/>
            <person name="Birren B."/>
        </authorList>
    </citation>
    <scope>NUCLEOTIDE SEQUENCE [LARGE SCALE GENOMIC DNA]</scope>
    <source>
        <strain evidence="1 2">CJ01A1</strain>
    </source>
</reference>
<proteinExistence type="predicted"/>
<accession>W2VU32</accession>
<sequence length="120" mass="13998">MRRKLNKPRAFYARRTVESEIQQLKIGLIKATKESEIEQQNRDQYTDARVRICGSCRELSKSARMVKKRYLPRETYFAPLKNADRVCEAIAEAITEPDASGVCFIWICNRCHTFLTKKNP</sequence>
<comment type="caution">
    <text evidence="1">The sequence shown here is derived from an EMBL/GenBank/DDBJ whole genome shotgun (WGS) entry which is preliminary data.</text>
</comment>
<dbReference type="Proteomes" id="UP000018958">
    <property type="component" value="Unassembled WGS sequence"/>
</dbReference>